<protein>
    <recommendedName>
        <fullName evidence="5">O-antigen polysaccharide polymerase Wzy</fullName>
    </recommendedName>
</protein>
<reference evidence="3" key="1">
    <citation type="submission" date="2017-12" db="EMBL/GenBank/DDBJ databases">
        <title>FDA dAtabase for Regulatory Grade micrObial Sequences (FDA-ARGOS): Supporting development and validation of Infectious Disease Dx tests.</title>
        <authorList>
            <person name="Kerrigan L."/>
            <person name="Tallon L.J."/>
            <person name="Sadzewicz L."/>
            <person name="Sengamalay N."/>
            <person name="Ott S."/>
            <person name="Godinez A."/>
            <person name="Nagaraj S."/>
            <person name="Vavikolanu K."/>
            <person name="Vyas G."/>
            <person name="Nadendla S."/>
            <person name="Aluvathingal J."/>
            <person name="Sichtig H."/>
        </authorList>
    </citation>
    <scope>NUCLEOTIDE SEQUENCE [LARGE SCALE GENOMIC DNA]</scope>
    <source>
        <strain evidence="3">FDAARGOS_200</strain>
    </source>
</reference>
<gene>
    <name evidence="3" type="ORF">A6J39_019290</name>
</gene>
<dbReference type="AlphaFoldDB" id="A0AAX0X0L5"/>
<proteinExistence type="predicted"/>
<feature type="transmembrane region" description="Helical" evidence="2">
    <location>
        <begin position="155"/>
        <end position="178"/>
    </location>
</feature>
<organism evidence="3 4">
    <name type="scientific">Legionella anisa</name>
    <dbReference type="NCBI Taxonomy" id="28082"/>
    <lineage>
        <taxon>Bacteria</taxon>
        <taxon>Pseudomonadati</taxon>
        <taxon>Pseudomonadota</taxon>
        <taxon>Gammaproteobacteria</taxon>
        <taxon>Legionellales</taxon>
        <taxon>Legionellaceae</taxon>
        <taxon>Legionella</taxon>
    </lineage>
</organism>
<feature type="transmembrane region" description="Helical" evidence="2">
    <location>
        <begin position="190"/>
        <end position="212"/>
    </location>
</feature>
<feature type="transmembrane region" description="Helical" evidence="2">
    <location>
        <begin position="12"/>
        <end position="29"/>
    </location>
</feature>
<feature type="transmembrane region" description="Helical" evidence="2">
    <location>
        <begin position="100"/>
        <end position="125"/>
    </location>
</feature>
<feature type="compositionally biased region" description="Basic and acidic residues" evidence="1">
    <location>
        <begin position="298"/>
        <end position="323"/>
    </location>
</feature>
<feature type="transmembrane region" description="Helical" evidence="2">
    <location>
        <begin position="60"/>
        <end position="80"/>
    </location>
</feature>
<dbReference type="Proteomes" id="UP000192511">
    <property type="component" value="Unassembled WGS sequence"/>
</dbReference>
<feature type="transmembrane region" description="Helical" evidence="2">
    <location>
        <begin position="35"/>
        <end position="53"/>
    </location>
</feature>
<feature type="region of interest" description="Disordered" evidence="1">
    <location>
        <begin position="294"/>
        <end position="323"/>
    </location>
</feature>
<keyword evidence="4" id="KW-1185">Reference proteome</keyword>
<feature type="transmembrane region" description="Helical" evidence="2">
    <location>
        <begin position="224"/>
        <end position="254"/>
    </location>
</feature>
<dbReference type="EMBL" id="NBTX02000004">
    <property type="protein sequence ID" value="PNL63166.1"/>
    <property type="molecule type" value="Genomic_DNA"/>
</dbReference>
<comment type="caution">
    <text evidence="3">The sequence shown here is derived from an EMBL/GenBank/DDBJ whole genome shotgun (WGS) entry which is preliminary data.</text>
</comment>
<evidence type="ECO:0008006" key="5">
    <source>
        <dbReference type="Google" id="ProtNLM"/>
    </source>
</evidence>
<feature type="transmembrane region" description="Helical" evidence="2">
    <location>
        <begin position="269"/>
        <end position="290"/>
    </location>
</feature>
<feature type="transmembrane region" description="Helical" evidence="2">
    <location>
        <begin position="468"/>
        <end position="489"/>
    </location>
</feature>
<sequence length="515" mass="59663">MQSKLIPMKYSIILMMGLFFFSLFGVASYKGSDFYFFVFDVIWLTVLISSLSLSQTYIFFYLKIMLFLGVWLKLMFYLVLRVEFVEPTGFWNDVHNLGMYWDNALMVASYAALGILAADILFYLYRRLGYSNNGVMPLKNQTEVPQWYLKNPKKIWTSLLFISLVISCINFKTHFYMIGLSPAVIFPFHINFLLSWIWIFFLPLLIAYLMGLDALAQNYKNWHYAIIIACLISIATLSRSILIMWIIPCFFILFKESFYSLVTQYKKLVITYVVLAIISLGAVSMLRSYYFYSPNSSHKTESTEKKSNKSERNKKSSKSEKKSDGLTLKKLIVHNKSNLKFQLQQLKSLPISRWIGIEGILATTAYPHTGWDLFKKAIFQKPTQKVSLYSKVSQSYLDLKKGTKFSSLPGLIGLLNYSDSYLMVCTGTFIIGLLMCFIQFFYYRLGLNIYFLSQQGFLLAFFLTELNIPYLGVINFSEFILASLVLLLIHKYRVLFPISTVMRQGRLKIEAQNSC</sequence>
<keyword evidence="2" id="KW-1133">Transmembrane helix</keyword>
<evidence type="ECO:0000313" key="4">
    <source>
        <dbReference type="Proteomes" id="UP000192511"/>
    </source>
</evidence>
<evidence type="ECO:0000256" key="1">
    <source>
        <dbReference type="SAM" id="MobiDB-lite"/>
    </source>
</evidence>
<feature type="transmembrane region" description="Helical" evidence="2">
    <location>
        <begin position="421"/>
        <end position="443"/>
    </location>
</feature>
<dbReference type="RefSeq" id="WP_058388459.1">
    <property type="nucleotide sequence ID" value="NZ_CAAAHR010000012.1"/>
</dbReference>
<accession>A0AAX0X0L5</accession>
<evidence type="ECO:0000256" key="2">
    <source>
        <dbReference type="SAM" id="Phobius"/>
    </source>
</evidence>
<name>A0AAX0X0L5_9GAMM</name>
<evidence type="ECO:0000313" key="3">
    <source>
        <dbReference type="EMBL" id="PNL63166.1"/>
    </source>
</evidence>
<keyword evidence="2" id="KW-0472">Membrane</keyword>
<dbReference type="GeneID" id="98064159"/>
<keyword evidence="2" id="KW-0812">Transmembrane</keyword>